<feature type="signal peptide" evidence="1">
    <location>
        <begin position="1"/>
        <end position="23"/>
    </location>
</feature>
<dbReference type="EMBL" id="CP002282">
    <property type="protein sequence ID" value="ADO84043.1"/>
    <property type="molecule type" value="Genomic_DNA"/>
</dbReference>
<keyword evidence="1" id="KW-0732">Signal</keyword>
<organism evidence="2 3">
    <name type="scientific">Ilyobacter polytropus (strain ATCC 51220 / DSM 2926 / LMG 16218 / CuHBu1)</name>
    <dbReference type="NCBI Taxonomy" id="572544"/>
    <lineage>
        <taxon>Bacteria</taxon>
        <taxon>Fusobacteriati</taxon>
        <taxon>Fusobacteriota</taxon>
        <taxon>Fusobacteriia</taxon>
        <taxon>Fusobacteriales</taxon>
        <taxon>Fusobacteriaceae</taxon>
        <taxon>Ilyobacter</taxon>
    </lineage>
</organism>
<feature type="chain" id="PRO_5003170853" description="Lipoprotein" evidence="1">
    <location>
        <begin position="24"/>
        <end position="132"/>
    </location>
</feature>
<name>E3HCY7_ILYPC</name>
<accession>E3HCY7</accession>
<reference evidence="2 3" key="1">
    <citation type="journal article" date="2010" name="Stand. Genomic Sci.">
        <title>Complete genome sequence of Ilyobacter polytropus type strain (CuHbu1).</title>
        <authorList>
            <person name="Sikorski J."/>
            <person name="Chertkov O."/>
            <person name="Lapidus A."/>
            <person name="Nolan M."/>
            <person name="Lucas S."/>
            <person name="Del Rio T.G."/>
            <person name="Tice H."/>
            <person name="Cheng J.F."/>
            <person name="Tapia R."/>
            <person name="Han C."/>
            <person name="Goodwin L."/>
            <person name="Pitluck S."/>
            <person name="Liolios K."/>
            <person name="Ivanova N."/>
            <person name="Mavromatis K."/>
            <person name="Mikhailova N."/>
            <person name="Pati A."/>
            <person name="Chen A."/>
            <person name="Palaniappan K."/>
            <person name="Land M."/>
            <person name="Hauser L."/>
            <person name="Chang Y.J."/>
            <person name="Jeffries C.D."/>
            <person name="Brambilla E."/>
            <person name="Yasawong M."/>
            <person name="Rohde M."/>
            <person name="Pukall R."/>
            <person name="Spring S."/>
            <person name="Goker M."/>
            <person name="Woyke T."/>
            <person name="Bristow J."/>
            <person name="Eisen J.A."/>
            <person name="Markowitz V."/>
            <person name="Hugenholtz P."/>
            <person name="Kyrpides N.C."/>
            <person name="Klenk H.P."/>
        </authorList>
    </citation>
    <scope>NUCLEOTIDE SEQUENCE [LARGE SCALE GENOMIC DNA]</scope>
    <source>
        <strain evidence="3">ATCC 51220 / DSM 2926 / LMG 16218 / CuHBu1</strain>
        <plasmid evidence="3">pILYOP01</plasmid>
    </source>
</reference>
<dbReference type="Proteomes" id="UP000006875">
    <property type="component" value="Plasmid pILYOP01"/>
</dbReference>
<dbReference type="RefSeq" id="WP_013388702.1">
    <property type="nucleotide sequence ID" value="NC_014633.1"/>
</dbReference>
<evidence type="ECO:0000256" key="1">
    <source>
        <dbReference type="SAM" id="SignalP"/>
    </source>
</evidence>
<evidence type="ECO:0000313" key="3">
    <source>
        <dbReference type="Proteomes" id="UP000006875"/>
    </source>
</evidence>
<geneLocation type="plasmid" evidence="2 3">
    <name>pILYOP01</name>
</geneLocation>
<keyword evidence="3" id="KW-1185">Reference proteome</keyword>
<gene>
    <name evidence="2" type="ordered locus">Ilyop_2282</name>
</gene>
<dbReference type="KEGG" id="ipo:Ilyop_2282"/>
<proteinExistence type="predicted"/>
<dbReference type="AlphaFoldDB" id="E3HCY7"/>
<sequence>MKKSLKTLVLVVSLATITACANASTGMGNSSGGMNNRPPRFEKISEEDFYAGLNVTSSVKAKIQVILDDFKTSFESKLKSSQMPPAREEIEPLVKARDSKIKPLLTDSQYETYKKTVEGLFAPDEDQRPPRQ</sequence>
<dbReference type="HOGENOM" id="CLU_1914222_0_0_0"/>
<evidence type="ECO:0008006" key="4">
    <source>
        <dbReference type="Google" id="ProtNLM"/>
    </source>
</evidence>
<evidence type="ECO:0000313" key="2">
    <source>
        <dbReference type="EMBL" id="ADO84043.1"/>
    </source>
</evidence>
<keyword evidence="2" id="KW-0614">Plasmid</keyword>
<protein>
    <recommendedName>
        <fullName evidence="4">Lipoprotein</fullName>
    </recommendedName>
</protein>
<dbReference type="PROSITE" id="PS51257">
    <property type="entry name" value="PROKAR_LIPOPROTEIN"/>
    <property type="match status" value="1"/>
</dbReference>